<dbReference type="InterPro" id="IPR003464">
    <property type="entry name" value="Muconolactone_d_Isoase"/>
</dbReference>
<evidence type="ECO:0000256" key="5">
    <source>
        <dbReference type="ARBA" id="ARBA00012070"/>
    </source>
</evidence>
<dbReference type="EMBL" id="AP009386">
    <property type="protein sequence ID" value="BAG47127.1"/>
    <property type="molecule type" value="Genomic_DNA"/>
</dbReference>
<evidence type="ECO:0000256" key="1">
    <source>
        <dbReference type="ARBA" id="ARBA00001739"/>
    </source>
</evidence>
<comment type="pathway">
    <text evidence="2 9">Aromatic compound metabolism; beta-ketoadipate pathway; 5-oxo-4,5-dihydro-2-furylacetate from catechol: step 3/3.</text>
</comment>
<dbReference type="Proteomes" id="UP000008815">
    <property type="component" value="Chromosome 2"/>
</dbReference>
<dbReference type="EC" id="5.3.3.4" evidence="5 8"/>
<evidence type="ECO:0000256" key="2">
    <source>
        <dbReference type="ARBA" id="ARBA00005193"/>
    </source>
</evidence>
<dbReference type="GO" id="GO:0042952">
    <property type="term" value="P:beta-ketoadipate pathway"/>
    <property type="evidence" value="ECO:0007669"/>
    <property type="project" value="UniProtKB-UniRule"/>
</dbReference>
<dbReference type="NCBIfam" id="TIGR03221">
    <property type="entry name" value="muco_delta"/>
    <property type="match status" value="1"/>
</dbReference>
<dbReference type="Pfam" id="PF02426">
    <property type="entry name" value="MIase"/>
    <property type="match status" value="1"/>
</dbReference>
<feature type="domain" description="Muconolactone isomerase" evidence="10">
    <location>
        <begin position="1"/>
        <end position="89"/>
    </location>
</feature>
<dbReference type="AlphaFoldDB" id="A0A0H3KPI5"/>
<proteinExistence type="inferred from homology"/>
<dbReference type="SUPFAM" id="SSF54909">
    <property type="entry name" value="Dimeric alpha+beta barrel"/>
    <property type="match status" value="1"/>
</dbReference>
<evidence type="ECO:0000313" key="11">
    <source>
        <dbReference type="EMBL" id="BAG47127.1"/>
    </source>
</evidence>
<dbReference type="UniPathway" id="UPA00157">
    <property type="reaction ID" value="UER00260"/>
</dbReference>
<dbReference type="KEGG" id="bmu:Bmul_3236"/>
<organism evidence="11 12">
    <name type="scientific">Burkholderia multivorans (strain ATCC 17616 / 249)</name>
    <dbReference type="NCBI Taxonomy" id="395019"/>
    <lineage>
        <taxon>Bacteria</taxon>
        <taxon>Pseudomonadati</taxon>
        <taxon>Pseudomonadota</taxon>
        <taxon>Betaproteobacteria</taxon>
        <taxon>Burkholderiales</taxon>
        <taxon>Burkholderiaceae</taxon>
        <taxon>Burkholderia</taxon>
        <taxon>Burkholderia cepacia complex</taxon>
    </lineage>
</organism>
<comment type="catalytic activity">
    <reaction evidence="1 9">
        <text>(S)-muconolactone = (4,5-dihydro-5-oxofuran-2-yl)-acetate</text>
        <dbReference type="Rhea" id="RHEA:12348"/>
        <dbReference type="ChEBI" id="CHEBI:58425"/>
        <dbReference type="ChEBI" id="CHEBI:58736"/>
        <dbReference type="EC" id="5.3.3.4"/>
    </reaction>
</comment>
<evidence type="ECO:0000313" key="12">
    <source>
        <dbReference type="Proteomes" id="UP000008815"/>
    </source>
</evidence>
<dbReference type="RefSeq" id="WP_006407850.1">
    <property type="nucleotide sequence ID" value="NC_010086.1"/>
</dbReference>
<keyword evidence="12" id="KW-1185">Reference proteome</keyword>
<keyword evidence="6 9" id="KW-0058">Aromatic hydrocarbons catabolism</keyword>
<dbReference type="Gene3D" id="3.30.70.1060">
    <property type="entry name" value="Dimeric alpha+beta barrel"/>
    <property type="match status" value="1"/>
</dbReference>
<name>A0A0H3KPI5_BURM1</name>
<comment type="similarity">
    <text evidence="3 9">Belongs to the muconolactone Delta-isomerase family.</text>
</comment>
<evidence type="ECO:0000256" key="8">
    <source>
        <dbReference type="NCBIfam" id="TIGR03221"/>
    </source>
</evidence>
<dbReference type="eggNOG" id="COG4829">
    <property type="taxonomic scope" value="Bacteria"/>
</dbReference>
<dbReference type="GeneID" id="89567947"/>
<evidence type="ECO:0000256" key="7">
    <source>
        <dbReference type="ARBA" id="ARBA00023235"/>
    </source>
</evidence>
<dbReference type="KEGG" id="bmj:BMULJ_05289"/>
<dbReference type="HOGENOM" id="CLU_080702_2_0_4"/>
<dbReference type="STRING" id="395019.BMULJ_05289"/>
<evidence type="ECO:0000259" key="10">
    <source>
        <dbReference type="Pfam" id="PF02426"/>
    </source>
</evidence>
<comment type="subunit">
    <text evidence="4">Homodecamer.</text>
</comment>
<dbReference type="GO" id="GO:0016159">
    <property type="term" value="F:muconolactone delta-isomerase activity"/>
    <property type="evidence" value="ECO:0007669"/>
    <property type="project" value="UniProtKB-UniRule"/>
</dbReference>
<evidence type="ECO:0000256" key="9">
    <source>
        <dbReference type="PIRNR" id="PIRNR001486"/>
    </source>
</evidence>
<gene>
    <name evidence="11" type="primary">catC</name>
    <name evidence="11" type="ordered locus">BMULJ_05289</name>
</gene>
<evidence type="ECO:0000256" key="6">
    <source>
        <dbReference type="ARBA" id="ARBA00022797"/>
    </source>
</evidence>
<evidence type="ECO:0000256" key="4">
    <source>
        <dbReference type="ARBA" id="ARBA00011365"/>
    </source>
</evidence>
<evidence type="ECO:0000256" key="3">
    <source>
        <dbReference type="ARBA" id="ARBA00010882"/>
    </source>
</evidence>
<dbReference type="PIRSF" id="PIRSF001486">
    <property type="entry name" value="CatC"/>
    <property type="match status" value="1"/>
</dbReference>
<reference evidence="11 12" key="1">
    <citation type="submission" date="2007-04" db="EMBL/GenBank/DDBJ databases">
        <title>Complete genome sequence of Burkholderia multivorans ATCC 17616.</title>
        <authorList>
            <person name="Ohtsubo Y."/>
            <person name="Yamashita A."/>
            <person name="Kurokawa K."/>
            <person name="Takami H."/>
            <person name="Yuhara S."/>
            <person name="Nishiyama E."/>
            <person name="Endo R."/>
            <person name="Miyazaki R."/>
            <person name="Ono A."/>
            <person name="Yano K."/>
            <person name="Ito M."/>
            <person name="Sota M."/>
            <person name="Yuji N."/>
            <person name="Hattori M."/>
            <person name="Tsuda M."/>
        </authorList>
    </citation>
    <scope>NUCLEOTIDE SEQUENCE [LARGE SCALE GENOMIC DNA]</scope>
    <source>
        <strain evidence="12">ATCC 17616 / 249</strain>
    </source>
</reference>
<sequence>MLFHVRMDVNLPADMPAGVADEIKAREKAYSQTLQRSGKWRHIWRVVGEYANYSIFDVADNAELHDILTQLPLFPYMKISVTPLCRHPSSVREDDV</sequence>
<dbReference type="InterPro" id="IPR026029">
    <property type="entry name" value="MLI_dom"/>
</dbReference>
<protein>
    <recommendedName>
        <fullName evidence="5 8">Muconolactone Delta-isomerase</fullName>
        <shortName evidence="9">MIase</shortName>
        <ecNumber evidence="5 8">5.3.3.4</ecNumber>
    </recommendedName>
</protein>
<accession>A0A0H3KPI5</accession>
<keyword evidence="7 9" id="KW-0413">Isomerase</keyword>
<dbReference type="InterPro" id="IPR011008">
    <property type="entry name" value="Dimeric_a/b-barrel"/>
</dbReference>